<feature type="transmembrane region" description="Helical" evidence="1">
    <location>
        <begin position="133"/>
        <end position="157"/>
    </location>
</feature>
<feature type="transmembrane region" description="Helical" evidence="1">
    <location>
        <begin position="163"/>
        <end position="180"/>
    </location>
</feature>
<evidence type="ECO:0000313" key="3">
    <source>
        <dbReference type="Proteomes" id="UP001230978"/>
    </source>
</evidence>
<proteinExistence type="predicted"/>
<feature type="transmembrane region" description="Helical" evidence="1">
    <location>
        <begin position="44"/>
        <end position="68"/>
    </location>
</feature>
<dbReference type="RefSeq" id="WP_281468109.1">
    <property type="nucleotide sequence ID" value="NZ_CP124535.1"/>
</dbReference>
<reference evidence="2 3" key="1">
    <citation type="submission" date="2023-04" db="EMBL/GenBank/DDBJ databases">
        <title>YMD61, complete Genome.</title>
        <authorList>
            <person name="Zhang J."/>
        </authorList>
    </citation>
    <scope>NUCLEOTIDE SEQUENCE [LARGE SCALE GENOMIC DNA]</scope>
    <source>
        <strain evidence="2 3">YMD61</strain>
    </source>
</reference>
<keyword evidence="1" id="KW-1133">Transmembrane helix</keyword>
<dbReference type="PANTHER" id="PTHR33802">
    <property type="entry name" value="SI:CH211-161H7.5-RELATED"/>
    <property type="match status" value="1"/>
</dbReference>
<name>A0ABY8Q8V9_9RHOB</name>
<dbReference type="EMBL" id="CP124535">
    <property type="protein sequence ID" value="WGV17118.1"/>
    <property type="molecule type" value="Genomic_DNA"/>
</dbReference>
<sequence>MKTRAALLLLVTLAFGAAPFLTPPFRGYDPALFPVQIARPSIQPAGYAFGIWSVIYLWLFAHAVTSLWKRAENPAWDRTRLPLIIAVALGSAWLSIAPVAPIAATVTILVMAAAAIAAFLLSDPQTDRWLLSAPTAILAGWLSAAAAVSTGVVLAGYGWLSDSASALAMIAVTLALSLWVQRQKPAMPIYGLTVIWALAGIVTVNAGLNPTVGIAAGLGIAALALTLVQQLKANR</sequence>
<accession>A0ABY8Q8V9</accession>
<protein>
    <recommendedName>
        <fullName evidence="4">Seryl-tRNA synthetase</fullName>
    </recommendedName>
</protein>
<keyword evidence="1" id="KW-0472">Membrane</keyword>
<keyword evidence="3" id="KW-1185">Reference proteome</keyword>
<feature type="transmembrane region" description="Helical" evidence="1">
    <location>
        <begin position="80"/>
        <end position="96"/>
    </location>
</feature>
<evidence type="ECO:0000256" key="1">
    <source>
        <dbReference type="SAM" id="Phobius"/>
    </source>
</evidence>
<dbReference type="PANTHER" id="PTHR33802:SF1">
    <property type="entry name" value="XK-RELATED PROTEIN"/>
    <property type="match status" value="1"/>
</dbReference>
<evidence type="ECO:0008006" key="4">
    <source>
        <dbReference type="Google" id="ProtNLM"/>
    </source>
</evidence>
<feature type="transmembrane region" description="Helical" evidence="1">
    <location>
        <begin position="102"/>
        <end position="121"/>
    </location>
</feature>
<keyword evidence="1" id="KW-0812">Transmembrane</keyword>
<feature type="transmembrane region" description="Helical" evidence="1">
    <location>
        <begin position="212"/>
        <end position="231"/>
    </location>
</feature>
<evidence type="ECO:0000313" key="2">
    <source>
        <dbReference type="EMBL" id="WGV17118.1"/>
    </source>
</evidence>
<organism evidence="2 3">
    <name type="scientific">Fuscovulum ytuae</name>
    <dbReference type="NCBI Taxonomy" id="3042299"/>
    <lineage>
        <taxon>Bacteria</taxon>
        <taxon>Pseudomonadati</taxon>
        <taxon>Pseudomonadota</taxon>
        <taxon>Alphaproteobacteria</taxon>
        <taxon>Rhodobacterales</taxon>
        <taxon>Paracoccaceae</taxon>
        <taxon>Fuscovulum</taxon>
    </lineage>
</organism>
<gene>
    <name evidence="2" type="ORF">QF092_04750</name>
</gene>
<feature type="transmembrane region" description="Helical" evidence="1">
    <location>
        <begin position="187"/>
        <end position="206"/>
    </location>
</feature>
<dbReference type="Proteomes" id="UP001230978">
    <property type="component" value="Chromosome"/>
</dbReference>